<dbReference type="PANTHER" id="PTHR43857:SF1">
    <property type="entry name" value="YJGH FAMILY PROTEIN"/>
    <property type="match status" value="1"/>
</dbReference>
<dbReference type="InterPro" id="IPR006175">
    <property type="entry name" value="YjgF/YER057c/UK114"/>
</dbReference>
<protein>
    <submittedName>
        <fullName evidence="1">RidA family protein</fullName>
    </submittedName>
</protein>
<organism evidence="1 2">
    <name type="scientific">Catenulispora pinistramenti</name>
    <dbReference type="NCBI Taxonomy" id="2705254"/>
    <lineage>
        <taxon>Bacteria</taxon>
        <taxon>Bacillati</taxon>
        <taxon>Actinomycetota</taxon>
        <taxon>Actinomycetes</taxon>
        <taxon>Catenulisporales</taxon>
        <taxon>Catenulisporaceae</taxon>
        <taxon>Catenulispora</taxon>
    </lineage>
</organism>
<dbReference type="PROSITE" id="PS51257">
    <property type="entry name" value="PROKAR_LIPOPROTEIN"/>
    <property type="match status" value="1"/>
</dbReference>
<accession>A0ABS5KWC9</accession>
<keyword evidence="2" id="KW-1185">Reference proteome</keyword>
<reference evidence="1 2" key="1">
    <citation type="submission" date="2020-02" db="EMBL/GenBank/DDBJ databases">
        <title>Acidophilic actinobacteria isolated from forest soil.</title>
        <authorList>
            <person name="Golinska P."/>
        </authorList>
    </citation>
    <scope>NUCLEOTIDE SEQUENCE [LARGE SCALE GENOMIC DNA]</scope>
    <source>
        <strain evidence="1 2">NL8</strain>
    </source>
</reference>
<sequence>MSSVQRIGSDGQWEHDYGYSRVVVAGPHAWVAGCTATVDGRVQGNGDPYTQMKVALDIARKALEEAGFGLHDVVRTRWFVVHSRDIAEVGRAHGEVFAECRPAATALVVSGLIDPGMLVEVELDAYRDLADAESGSGSA</sequence>
<dbReference type="CDD" id="cd06154">
    <property type="entry name" value="YjgF_YER057c_UK114_like_6"/>
    <property type="match status" value="1"/>
</dbReference>
<dbReference type="Pfam" id="PF01042">
    <property type="entry name" value="Ribonuc_L-PSP"/>
    <property type="match status" value="1"/>
</dbReference>
<dbReference type="EMBL" id="JAAFYZ010000099">
    <property type="protein sequence ID" value="MBS2550329.1"/>
    <property type="molecule type" value="Genomic_DNA"/>
</dbReference>
<dbReference type="Gene3D" id="3.30.1330.40">
    <property type="entry name" value="RutC-like"/>
    <property type="match status" value="1"/>
</dbReference>
<dbReference type="InterPro" id="IPR035959">
    <property type="entry name" value="RutC-like_sf"/>
</dbReference>
<evidence type="ECO:0000313" key="2">
    <source>
        <dbReference type="Proteomes" id="UP000730482"/>
    </source>
</evidence>
<dbReference type="Proteomes" id="UP000730482">
    <property type="component" value="Unassembled WGS sequence"/>
</dbReference>
<gene>
    <name evidence="1" type="ORF">KGQ19_26010</name>
</gene>
<dbReference type="SUPFAM" id="SSF55298">
    <property type="entry name" value="YjgF-like"/>
    <property type="match status" value="1"/>
</dbReference>
<proteinExistence type="predicted"/>
<name>A0ABS5KWC9_9ACTN</name>
<evidence type="ECO:0000313" key="1">
    <source>
        <dbReference type="EMBL" id="MBS2550329.1"/>
    </source>
</evidence>
<dbReference type="PANTHER" id="PTHR43857">
    <property type="entry name" value="BLR7761 PROTEIN"/>
    <property type="match status" value="1"/>
</dbReference>
<dbReference type="RefSeq" id="WP_212012868.1">
    <property type="nucleotide sequence ID" value="NZ_JAAFYZ010000099.1"/>
</dbReference>
<comment type="caution">
    <text evidence="1">The sequence shown here is derived from an EMBL/GenBank/DDBJ whole genome shotgun (WGS) entry which is preliminary data.</text>
</comment>